<reference evidence="2" key="1">
    <citation type="submission" date="2020-06" db="EMBL/GenBank/DDBJ databases">
        <authorList>
            <person name="Li T."/>
            <person name="Hu X."/>
            <person name="Zhang T."/>
            <person name="Song X."/>
            <person name="Zhang H."/>
            <person name="Dai N."/>
            <person name="Sheng W."/>
            <person name="Hou X."/>
            <person name="Wei L."/>
        </authorList>
    </citation>
    <scope>NUCLEOTIDE SEQUENCE</scope>
    <source>
        <strain evidence="2">G02</strain>
        <tissue evidence="2">Leaf</tissue>
    </source>
</reference>
<evidence type="ECO:0000259" key="1">
    <source>
        <dbReference type="Pfam" id="PF14244"/>
    </source>
</evidence>
<dbReference type="AlphaFoldDB" id="A0AAW2T5H8"/>
<dbReference type="PANTHER" id="PTHR37610:SF40">
    <property type="entry name" value="OS01G0909600 PROTEIN"/>
    <property type="match status" value="1"/>
</dbReference>
<evidence type="ECO:0000313" key="2">
    <source>
        <dbReference type="EMBL" id="KAL0399999.1"/>
    </source>
</evidence>
<sequence>MATSSSAIPIATTGDVRIGTEMANTRIQLVENSNMVLISAPLNAKNCLTWSKSVKIALEGKDKVSFIDGSMVKPAEDSAEYK</sequence>
<dbReference type="EMBL" id="JACGWJ010000009">
    <property type="protein sequence ID" value="KAL0399999.1"/>
    <property type="molecule type" value="Genomic_DNA"/>
</dbReference>
<reference evidence="2" key="2">
    <citation type="journal article" date="2024" name="Plant">
        <title>Genomic evolution and insights into agronomic trait innovations of Sesamum species.</title>
        <authorList>
            <person name="Miao H."/>
            <person name="Wang L."/>
            <person name="Qu L."/>
            <person name="Liu H."/>
            <person name="Sun Y."/>
            <person name="Le M."/>
            <person name="Wang Q."/>
            <person name="Wei S."/>
            <person name="Zheng Y."/>
            <person name="Lin W."/>
            <person name="Duan Y."/>
            <person name="Cao H."/>
            <person name="Xiong S."/>
            <person name="Wang X."/>
            <person name="Wei L."/>
            <person name="Li C."/>
            <person name="Ma Q."/>
            <person name="Ju M."/>
            <person name="Zhao R."/>
            <person name="Li G."/>
            <person name="Mu C."/>
            <person name="Tian Q."/>
            <person name="Mei H."/>
            <person name="Zhang T."/>
            <person name="Gao T."/>
            <person name="Zhang H."/>
        </authorList>
    </citation>
    <scope>NUCLEOTIDE SEQUENCE</scope>
    <source>
        <strain evidence="2">G02</strain>
    </source>
</reference>
<protein>
    <recommendedName>
        <fullName evidence="1">Retrotransposon Copia-like N-terminal domain-containing protein</fullName>
    </recommendedName>
</protein>
<accession>A0AAW2T5H8</accession>
<gene>
    <name evidence="2" type="ORF">Sradi_2343200</name>
</gene>
<name>A0AAW2T5H8_SESRA</name>
<feature type="domain" description="Retrotransposon Copia-like N-terminal" evidence="1">
    <location>
        <begin position="31"/>
        <end position="75"/>
    </location>
</feature>
<dbReference type="InterPro" id="IPR029472">
    <property type="entry name" value="Copia-like_N"/>
</dbReference>
<dbReference type="PANTHER" id="PTHR37610">
    <property type="entry name" value="CCHC-TYPE DOMAIN-CONTAINING PROTEIN"/>
    <property type="match status" value="1"/>
</dbReference>
<dbReference type="Pfam" id="PF14244">
    <property type="entry name" value="Retrotran_gag_3"/>
    <property type="match status" value="1"/>
</dbReference>
<comment type="caution">
    <text evidence="2">The sequence shown here is derived from an EMBL/GenBank/DDBJ whole genome shotgun (WGS) entry which is preliminary data.</text>
</comment>
<organism evidence="2">
    <name type="scientific">Sesamum radiatum</name>
    <name type="common">Black benniseed</name>
    <dbReference type="NCBI Taxonomy" id="300843"/>
    <lineage>
        <taxon>Eukaryota</taxon>
        <taxon>Viridiplantae</taxon>
        <taxon>Streptophyta</taxon>
        <taxon>Embryophyta</taxon>
        <taxon>Tracheophyta</taxon>
        <taxon>Spermatophyta</taxon>
        <taxon>Magnoliopsida</taxon>
        <taxon>eudicotyledons</taxon>
        <taxon>Gunneridae</taxon>
        <taxon>Pentapetalae</taxon>
        <taxon>asterids</taxon>
        <taxon>lamiids</taxon>
        <taxon>Lamiales</taxon>
        <taxon>Pedaliaceae</taxon>
        <taxon>Sesamum</taxon>
    </lineage>
</organism>
<proteinExistence type="predicted"/>